<comment type="caution">
    <text evidence="2">The sequence shown here is derived from an EMBL/GenBank/DDBJ whole genome shotgun (WGS) entry which is preliminary data.</text>
</comment>
<evidence type="ECO:0000259" key="1">
    <source>
        <dbReference type="Pfam" id="PF12146"/>
    </source>
</evidence>
<evidence type="ECO:0000313" key="3">
    <source>
        <dbReference type="Proteomes" id="UP000177905"/>
    </source>
</evidence>
<proteinExistence type="predicted"/>
<dbReference type="InterPro" id="IPR022742">
    <property type="entry name" value="Hydrolase_4"/>
</dbReference>
<gene>
    <name evidence="2" type="ORF">A2290_02720</name>
</gene>
<evidence type="ECO:0000313" key="2">
    <source>
        <dbReference type="EMBL" id="OGC12859.1"/>
    </source>
</evidence>
<dbReference type="Gene3D" id="3.40.50.1820">
    <property type="entry name" value="alpha/beta hydrolase"/>
    <property type="match status" value="1"/>
</dbReference>
<dbReference type="Pfam" id="PF12146">
    <property type="entry name" value="Hydrolase_4"/>
    <property type="match status" value="1"/>
</dbReference>
<feature type="domain" description="Serine aminopeptidase S33" evidence="1">
    <location>
        <begin position="95"/>
        <end position="346"/>
    </location>
</feature>
<protein>
    <recommendedName>
        <fullName evidence="1">Serine aminopeptidase S33 domain-containing protein</fullName>
    </recommendedName>
</protein>
<reference evidence="2 3" key="1">
    <citation type="journal article" date="2016" name="Nat. Commun.">
        <title>Thousands of microbial genomes shed light on interconnected biogeochemical processes in an aquifer system.</title>
        <authorList>
            <person name="Anantharaman K."/>
            <person name="Brown C.T."/>
            <person name="Hug L.A."/>
            <person name="Sharon I."/>
            <person name="Castelle C.J."/>
            <person name="Probst A.J."/>
            <person name="Thomas B.C."/>
            <person name="Singh A."/>
            <person name="Wilkins M.J."/>
            <person name="Karaoz U."/>
            <person name="Brodie E.L."/>
            <person name="Williams K.H."/>
            <person name="Hubbard S.S."/>
            <person name="Banfield J.F."/>
        </authorList>
    </citation>
    <scope>NUCLEOTIDE SEQUENCE [LARGE SCALE GENOMIC DNA]</scope>
</reference>
<dbReference type="InterPro" id="IPR029058">
    <property type="entry name" value="AB_hydrolase_fold"/>
</dbReference>
<name>A0A1F4RXI3_UNCSA</name>
<dbReference type="Proteomes" id="UP000177905">
    <property type="component" value="Unassembled WGS sequence"/>
</dbReference>
<organism evidence="2 3">
    <name type="scientific">candidate division WOR-1 bacterium RIFOXYB2_FULL_36_35</name>
    <dbReference type="NCBI Taxonomy" id="1802578"/>
    <lineage>
        <taxon>Bacteria</taxon>
        <taxon>Bacillati</taxon>
        <taxon>Saganbacteria</taxon>
    </lineage>
</organism>
<dbReference type="EMBL" id="MEUA01000064">
    <property type="protein sequence ID" value="OGC12859.1"/>
    <property type="molecule type" value="Genomic_DNA"/>
</dbReference>
<accession>A0A1F4RXI3</accession>
<sequence>MHREITSKYTSRVIRFYKEMRAFRGNFNVFPKNTSSPLSFIISHTDIRNSFVALDQQESRVVTNQGISIQEKPLSTDQSLALFYTPLPDNDKNIVLLITHGMGHSPVHFHKLAMILSESGITCVCHSLPGHHGSKSLTRKEFTRFGIEDYSLNNGQKLIEVANLYKNKALFAFGHSMGGCTSLRGITQLQEAVPDNLTGIILLSATLNSEAPLRLTPPVVRCFGTNIGKLVTHHPFGYSKKGAFSAFFNKSFYDDFTKEDFDSFCESYQKESFSTGLELLRSVTLFKLMPFIAFNFDVNTHALPVLNMVAGRDRLVHQKSGKEISNLLQKLGSQVTNTTISNAPHDSMLTHTRETALYILDWLKRLNPDYA</sequence>
<dbReference type="AlphaFoldDB" id="A0A1F4RXI3"/>
<dbReference type="SUPFAM" id="SSF53474">
    <property type="entry name" value="alpha/beta-Hydrolases"/>
    <property type="match status" value="1"/>
</dbReference>